<evidence type="ECO:0000313" key="10">
    <source>
        <dbReference type="Proteomes" id="UP001500657"/>
    </source>
</evidence>
<gene>
    <name evidence="9" type="ORF">GCM10009126_08900</name>
</gene>
<keyword evidence="7" id="KW-0501">Molybdenum cofactor biosynthesis</keyword>
<keyword evidence="1" id="KW-0963">Cytoplasm</keyword>
<evidence type="ECO:0000256" key="2">
    <source>
        <dbReference type="ARBA" id="ARBA00022679"/>
    </source>
</evidence>
<keyword evidence="6" id="KW-0342">GTP-binding</keyword>
<evidence type="ECO:0000256" key="7">
    <source>
        <dbReference type="ARBA" id="ARBA00023150"/>
    </source>
</evidence>
<dbReference type="InterPro" id="IPR029044">
    <property type="entry name" value="Nucleotide-diphossugar_trans"/>
</dbReference>
<comment type="caution">
    <text evidence="9">The sequence shown here is derived from an EMBL/GenBank/DDBJ whole genome shotgun (WGS) entry which is preliminary data.</text>
</comment>
<reference evidence="9 10" key="1">
    <citation type="journal article" date="2019" name="Int. J. Syst. Evol. Microbiol.">
        <title>The Global Catalogue of Microorganisms (GCM) 10K type strain sequencing project: providing services to taxonomists for standard genome sequencing and annotation.</title>
        <authorList>
            <consortium name="The Broad Institute Genomics Platform"/>
            <consortium name="The Broad Institute Genome Sequencing Center for Infectious Disease"/>
            <person name="Wu L."/>
            <person name="Ma J."/>
        </authorList>
    </citation>
    <scope>NUCLEOTIDE SEQUENCE [LARGE SCALE GENOMIC DNA]</scope>
    <source>
        <strain evidence="9 10">JCM 16242</strain>
    </source>
</reference>
<keyword evidence="3" id="KW-0479">Metal-binding</keyword>
<dbReference type="Pfam" id="PF12804">
    <property type="entry name" value="NTP_transf_3"/>
    <property type="match status" value="1"/>
</dbReference>
<dbReference type="CDD" id="cd02503">
    <property type="entry name" value="MobA"/>
    <property type="match status" value="1"/>
</dbReference>
<evidence type="ECO:0000256" key="5">
    <source>
        <dbReference type="ARBA" id="ARBA00022842"/>
    </source>
</evidence>
<accession>A0ABN0UBY7</accession>
<keyword evidence="10" id="KW-1185">Reference proteome</keyword>
<dbReference type="SUPFAM" id="SSF53448">
    <property type="entry name" value="Nucleotide-diphospho-sugar transferases"/>
    <property type="match status" value="1"/>
</dbReference>
<dbReference type="EMBL" id="BAAAFO010000001">
    <property type="protein sequence ID" value="GAA0245475.1"/>
    <property type="molecule type" value="Genomic_DNA"/>
</dbReference>
<protein>
    <recommendedName>
        <fullName evidence="8">MobA-like NTP transferase domain-containing protein</fullName>
    </recommendedName>
</protein>
<keyword evidence="2" id="KW-0808">Transferase</keyword>
<keyword evidence="4" id="KW-0547">Nucleotide-binding</keyword>
<dbReference type="InterPro" id="IPR025877">
    <property type="entry name" value="MobA-like_NTP_Trfase"/>
</dbReference>
<dbReference type="InterPro" id="IPR013482">
    <property type="entry name" value="Molybde_CF_guanTrfase"/>
</dbReference>
<evidence type="ECO:0000256" key="1">
    <source>
        <dbReference type="ARBA" id="ARBA00022490"/>
    </source>
</evidence>
<dbReference type="Gene3D" id="3.90.550.10">
    <property type="entry name" value="Spore Coat Polysaccharide Biosynthesis Protein SpsA, Chain A"/>
    <property type="match status" value="1"/>
</dbReference>
<evidence type="ECO:0000256" key="4">
    <source>
        <dbReference type="ARBA" id="ARBA00022741"/>
    </source>
</evidence>
<dbReference type="Proteomes" id="UP001500657">
    <property type="component" value="Unassembled WGS sequence"/>
</dbReference>
<evidence type="ECO:0000259" key="8">
    <source>
        <dbReference type="Pfam" id="PF12804"/>
    </source>
</evidence>
<evidence type="ECO:0000313" key="9">
    <source>
        <dbReference type="EMBL" id="GAA0245475.1"/>
    </source>
</evidence>
<name>A0ABN0UBY7_9GAMM</name>
<evidence type="ECO:0000256" key="6">
    <source>
        <dbReference type="ARBA" id="ARBA00023134"/>
    </source>
</evidence>
<keyword evidence="5" id="KW-0460">Magnesium</keyword>
<dbReference type="RefSeq" id="WP_343880562.1">
    <property type="nucleotide sequence ID" value="NZ_BAAAFO010000001.1"/>
</dbReference>
<proteinExistence type="predicted"/>
<evidence type="ECO:0000256" key="3">
    <source>
        <dbReference type="ARBA" id="ARBA00022723"/>
    </source>
</evidence>
<feature type="domain" description="MobA-like NTP transferase" evidence="8">
    <location>
        <begin position="8"/>
        <end position="162"/>
    </location>
</feature>
<dbReference type="PANTHER" id="PTHR19136">
    <property type="entry name" value="MOLYBDENUM COFACTOR GUANYLYLTRANSFERASE"/>
    <property type="match status" value="1"/>
</dbReference>
<dbReference type="PANTHER" id="PTHR19136:SF81">
    <property type="entry name" value="MOLYBDENUM COFACTOR GUANYLYLTRANSFERASE"/>
    <property type="match status" value="1"/>
</dbReference>
<sequence length="198" mass="21681">MSAAPLHGLLLCGGASRRMGRDKAQLNYGGEPQLLRAWRLLTAVTGRAFVSIRDHQRDEPLRASMPQLIDTYDAVGPAAGILSAHDAFPEAAWLVIACDLPWLDGATLRALVAARDPAKEATAFASRFDGLPEPLCALWEPSIHQRLKQRHEAGSHCPRKVLIQADIRLLPPPGHALDNINTAQEYQKQMQGQMEVLS</sequence>
<organism evidence="9 10">
    <name type="scientific">Rhodanobacter caeni</name>
    <dbReference type="NCBI Taxonomy" id="657654"/>
    <lineage>
        <taxon>Bacteria</taxon>
        <taxon>Pseudomonadati</taxon>
        <taxon>Pseudomonadota</taxon>
        <taxon>Gammaproteobacteria</taxon>
        <taxon>Lysobacterales</taxon>
        <taxon>Rhodanobacteraceae</taxon>
        <taxon>Rhodanobacter</taxon>
    </lineage>
</organism>